<evidence type="ECO:0000259" key="1">
    <source>
        <dbReference type="Pfam" id="PF06439"/>
    </source>
</evidence>
<dbReference type="EMBL" id="JAHXZN010000007">
    <property type="protein sequence ID" value="MBW6532487.1"/>
    <property type="molecule type" value="Genomic_DNA"/>
</dbReference>
<feature type="domain" description="3-keto-alpha-glucoside-1,2-lyase/3-keto-2-hydroxy-glucal hydratase" evidence="1">
    <location>
        <begin position="52"/>
        <end position="299"/>
    </location>
</feature>
<dbReference type="InterPro" id="IPR010496">
    <property type="entry name" value="AL/BT2_dom"/>
</dbReference>
<comment type="caution">
    <text evidence="2">The sequence shown here is derived from an EMBL/GenBank/DDBJ whole genome shotgun (WGS) entry which is preliminary data.</text>
</comment>
<evidence type="ECO:0000313" key="3">
    <source>
        <dbReference type="Proteomes" id="UP000759103"/>
    </source>
</evidence>
<dbReference type="Gene3D" id="2.60.120.560">
    <property type="entry name" value="Exo-inulinase, domain 1"/>
    <property type="match status" value="1"/>
</dbReference>
<reference evidence="2 3" key="1">
    <citation type="submission" date="2021-07" db="EMBL/GenBank/DDBJ databases">
        <title>Sphingomonas sp.</title>
        <authorList>
            <person name="Feng G."/>
            <person name="Li J."/>
            <person name="Pan M."/>
        </authorList>
    </citation>
    <scope>NUCLEOTIDE SEQUENCE [LARGE SCALE GENOMIC DNA]</scope>
    <source>
        <strain evidence="2 3">RRHST34</strain>
    </source>
</reference>
<accession>A0ABS7BS96</accession>
<keyword evidence="3" id="KW-1185">Reference proteome</keyword>
<dbReference type="Proteomes" id="UP000759103">
    <property type="component" value="Unassembled WGS sequence"/>
</dbReference>
<organism evidence="2 3">
    <name type="scientific">Sphingomonas citri</name>
    <dbReference type="NCBI Taxonomy" id="2862499"/>
    <lineage>
        <taxon>Bacteria</taxon>
        <taxon>Pseudomonadati</taxon>
        <taxon>Pseudomonadota</taxon>
        <taxon>Alphaproteobacteria</taxon>
        <taxon>Sphingomonadales</taxon>
        <taxon>Sphingomonadaceae</taxon>
        <taxon>Sphingomonas</taxon>
    </lineage>
</organism>
<evidence type="ECO:0000313" key="2">
    <source>
        <dbReference type="EMBL" id="MBW6532487.1"/>
    </source>
</evidence>
<dbReference type="Pfam" id="PF06439">
    <property type="entry name" value="3keto-disac_hyd"/>
    <property type="match status" value="1"/>
</dbReference>
<name>A0ABS7BS96_9SPHN</name>
<sequence>MGLAVAALSAPAAAQAPATPEQLAQTRAIVGNTVARPQTLVLVDVPRATGKARALLNGRDLAGWHPWLGYPDPSVTYRNQPGATSIGTTRDTAGDFAIRRIDGRPALWVKGETWGALVHDADLRDYHLRLHYRWGAKRWAPRLGQPPNNGLLYHTHGAPGAVFGTWQPSVEFEIMQGSTGMAVAVGRDVRLRTTAALDPSLVSPPVRYRVGGAPVEIVNGTLIWNVENARDAERPAGQWNTLDLYVLGDRAVHVVNGVPVMVVEGLATVDAAGKRTPLTHGSVQLQSEGAETWFRDITVEPIDRLPKVVAKE</sequence>
<gene>
    <name evidence="2" type="ORF">KZ820_17230</name>
</gene>
<proteinExistence type="predicted"/>
<protein>
    <submittedName>
        <fullName evidence="2">DUF1080 domain-containing protein</fullName>
    </submittedName>
</protein>